<dbReference type="AlphaFoldDB" id="A0A6P0UL92"/>
<dbReference type="InterPro" id="IPR002227">
    <property type="entry name" value="Tyrosinase_Cu-bd"/>
</dbReference>
<dbReference type="EMBL" id="JAABOO010000002">
    <property type="protein sequence ID" value="NER13994.1"/>
    <property type="molecule type" value="Genomic_DNA"/>
</dbReference>
<accession>A0A6P0UL92</accession>
<proteinExistence type="inferred from homology"/>
<dbReference type="PANTHER" id="PTHR11474">
    <property type="entry name" value="TYROSINASE FAMILY MEMBER"/>
    <property type="match status" value="1"/>
</dbReference>
<dbReference type="RefSeq" id="WP_163607261.1">
    <property type="nucleotide sequence ID" value="NZ_JAABOO010000002.1"/>
</dbReference>
<dbReference type="InterPro" id="IPR026444">
    <property type="entry name" value="Secre_tail"/>
</dbReference>
<keyword evidence="4" id="KW-0186">Copper</keyword>
<dbReference type="Pfam" id="PF00264">
    <property type="entry name" value="Tyrosinase"/>
    <property type="match status" value="2"/>
</dbReference>
<evidence type="ECO:0000256" key="3">
    <source>
        <dbReference type="ARBA" id="ARBA00022729"/>
    </source>
</evidence>
<dbReference type="PROSITE" id="PS00498">
    <property type="entry name" value="TYROSINASE_2"/>
    <property type="match status" value="1"/>
</dbReference>
<evidence type="ECO:0000313" key="6">
    <source>
        <dbReference type="EMBL" id="NER13994.1"/>
    </source>
</evidence>
<evidence type="ECO:0000256" key="4">
    <source>
        <dbReference type="ARBA" id="ARBA00023008"/>
    </source>
</evidence>
<dbReference type="NCBIfam" id="TIGR04183">
    <property type="entry name" value="Por_Secre_tail"/>
    <property type="match status" value="1"/>
</dbReference>
<gene>
    <name evidence="6" type="ORF">GWK08_11120</name>
</gene>
<keyword evidence="2" id="KW-0479">Metal-binding</keyword>
<name>A0A6P0UL92_9FLAO</name>
<dbReference type="GO" id="GO:0016491">
    <property type="term" value="F:oxidoreductase activity"/>
    <property type="evidence" value="ECO:0007669"/>
    <property type="project" value="InterPro"/>
</dbReference>
<organism evidence="6 7">
    <name type="scientific">Leptobacterium flavescens</name>
    <dbReference type="NCBI Taxonomy" id="472055"/>
    <lineage>
        <taxon>Bacteria</taxon>
        <taxon>Pseudomonadati</taxon>
        <taxon>Bacteroidota</taxon>
        <taxon>Flavobacteriia</taxon>
        <taxon>Flavobacteriales</taxon>
        <taxon>Flavobacteriaceae</taxon>
        <taxon>Leptobacterium</taxon>
    </lineage>
</organism>
<dbReference type="Pfam" id="PF18962">
    <property type="entry name" value="Por_Secre_tail"/>
    <property type="match status" value="1"/>
</dbReference>
<keyword evidence="7" id="KW-1185">Reference proteome</keyword>
<protein>
    <submittedName>
        <fullName evidence="6">T9SS type A sorting domain-containing protein</fullName>
    </submittedName>
</protein>
<dbReference type="SUPFAM" id="SSF48056">
    <property type="entry name" value="Di-copper centre-containing domain"/>
    <property type="match status" value="1"/>
</dbReference>
<evidence type="ECO:0000259" key="5">
    <source>
        <dbReference type="PROSITE" id="PS00498"/>
    </source>
</evidence>
<sequence>MRQVYILLILLISGSIGLNAQSIRKNYLELTETERINLINAFYALRNGPDLVNDLATFHMDFFSFDNTADPTRLDIHLNLPDEPERDIFLAWHRRQMFEMEQAMQDINPRISLAYWDSSVDQSINDPIWDQDFLGQFNADWNLNRNLGGNGALPTPQEVTTVQSNTDFLTYSNAFERGTPHAGAHRWVGGVMPTSVSPRDPIFYFHHSFVDKLWQEWEEVNQSSAFIMTSMLRYDGTYVFDGETLPLVNPNDITDSRALGVFYAENGLAELDNYTVSNTHNPEETFYYQFSIEVGDNFIAPSGTSSRIESVNNILLRPGFRAESGASFVATIDTAPITNGIQGRDRSSEIVRNQKPFDEVGELENVIFTDEDLVDDVVLIKSFPNPFTNKITIEVSKNIKECSIIIFNMMGQVVKEEFFDDTSNIEIRGLYGLSNGVYVLKVVDGNNNELITRRIVKL</sequence>
<dbReference type="InterPro" id="IPR050316">
    <property type="entry name" value="Tyrosinase/Hemocyanin"/>
</dbReference>
<dbReference type="Gene3D" id="1.10.1280.10">
    <property type="entry name" value="Di-copper center containing domain from catechol oxidase"/>
    <property type="match status" value="2"/>
</dbReference>
<dbReference type="PANTHER" id="PTHR11474:SF126">
    <property type="entry name" value="TYROSINASE-LIKE PROTEIN TYR-1-RELATED"/>
    <property type="match status" value="1"/>
</dbReference>
<dbReference type="Proteomes" id="UP000468581">
    <property type="component" value="Unassembled WGS sequence"/>
</dbReference>
<keyword evidence="3" id="KW-0732">Signal</keyword>
<evidence type="ECO:0000313" key="7">
    <source>
        <dbReference type="Proteomes" id="UP000468581"/>
    </source>
</evidence>
<reference evidence="6 7" key="1">
    <citation type="submission" date="2020-01" db="EMBL/GenBank/DDBJ databases">
        <title>Leptobacterium flavescens.</title>
        <authorList>
            <person name="Wang G."/>
        </authorList>
    </citation>
    <scope>NUCLEOTIDE SEQUENCE [LARGE SCALE GENOMIC DNA]</scope>
    <source>
        <strain evidence="6 7">KCTC 22160</strain>
    </source>
</reference>
<evidence type="ECO:0000256" key="2">
    <source>
        <dbReference type="ARBA" id="ARBA00022723"/>
    </source>
</evidence>
<comment type="caution">
    <text evidence="6">The sequence shown here is derived from an EMBL/GenBank/DDBJ whole genome shotgun (WGS) entry which is preliminary data.</text>
</comment>
<dbReference type="InterPro" id="IPR008922">
    <property type="entry name" value="Di-copper_centre_dom_sf"/>
</dbReference>
<comment type="similarity">
    <text evidence="1">Belongs to the tyrosinase family.</text>
</comment>
<feature type="domain" description="Tyrosinase copper-binding" evidence="5">
    <location>
        <begin position="200"/>
        <end position="211"/>
    </location>
</feature>
<dbReference type="GO" id="GO:0046872">
    <property type="term" value="F:metal ion binding"/>
    <property type="evidence" value="ECO:0007669"/>
    <property type="project" value="UniProtKB-KW"/>
</dbReference>
<evidence type="ECO:0000256" key="1">
    <source>
        <dbReference type="ARBA" id="ARBA00009928"/>
    </source>
</evidence>